<evidence type="ECO:0000313" key="1">
    <source>
        <dbReference type="EMBL" id="QHT19126.1"/>
    </source>
</evidence>
<sequence>MKIHACLLFFITMMIILLAFYSPKYLPITIIGYKYADLVDTPPSQKRENMESNIRFFNLVLYSSGSDEYDNMKRITEEYYKNFSNVKTVYYTFSETLEEPYKLENNVLFIKGKESYVPGITDKTKLAFSYFKDEYNHYDYVVRSNISTIINFELLTSELAKQPIDYGSGLTFSVESIDVDKTDEKIYDVNFASGTSIIMSKNVINRLVEKVDLVRSDIIDDVAIGIFIKDHLPDIKMIKIVPEKYTYVPDYHGEFEKVYDHLKNKDFIFYRNRNDTDRKIDGTQMSQIVKIIS</sequence>
<accession>A0A6C0DQI7</accession>
<name>A0A6C0DQI7_9ZZZZ</name>
<organism evidence="1">
    <name type="scientific">viral metagenome</name>
    <dbReference type="NCBI Taxonomy" id="1070528"/>
    <lineage>
        <taxon>unclassified sequences</taxon>
        <taxon>metagenomes</taxon>
        <taxon>organismal metagenomes</taxon>
    </lineage>
</organism>
<dbReference type="EMBL" id="MN739662">
    <property type="protein sequence ID" value="QHT19126.1"/>
    <property type="molecule type" value="Genomic_DNA"/>
</dbReference>
<dbReference type="AlphaFoldDB" id="A0A6C0DQI7"/>
<reference evidence="1" key="1">
    <citation type="journal article" date="2020" name="Nature">
        <title>Giant virus diversity and host interactions through global metagenomics.</title>
        <authorList>
            <person name="Schulz F."/>
            <person name="Roux S."/>
            <person name="Paez-Espino D."/>
            <person name="Jungbluth S."/>
            <person name="Walsh D.A."/>
            <person name="Denef V.J."/>
            <person name="McMahon K.D."/>
            <person name="Konstantinidis K.T."/>
            <person name="Eloe-Fadrosh E.A."/>
            <person name="Kyrpides N.C."/>
            <person name="Woyke T."/>
        </authorList>
    </citation>
    <scope>NUCLEOTIDE SEQUENCE</scope>
    <source>
        <strain evidence="1">GVMAG-M-3300023174-49</strain>
    </source>
</reference>
<proteinExistence type="predicted"/>
<protein>
    <submittedName>
        <fullName evidence="1">Uncharacterized protein</fullName>
    </submittedName>
</protein>